<dbReference type="PANTHER" id="PTHR47643:SF2">
    <property type="entry name" value="TPR DOMAIN PROTEIN (AFU_ORTHOLOGUE AFUA_5G12710)"/>
    <property type="match status" value="1"/>
</dbReference>
<feature type="domain" description="SET" evidence="4">
    <location>
        <begin position="274"/>
        <end position="463"/>
    </location>
</feature>
<evidence type="ECO:0000313" key="5">
    <source>
        <dbReference type="EMBL" id="PMD42652.1"/>
    </source>
</evidence>
<dbReference type="InterPro" id="IPR001214">
    <property type="entry name" value="SET_dom"/>
</dbReference>
<dbReference type="InterPro" id="IPR053209">
    <property type="entry name" value="Gramillin-biosynth_MTr"/>
</dbReference>
<dbReference type="SUPFAM" id="SSF82199">
    <property type="entry name" value="SET domain"/>
    <property type="match status" value="1"/>
</dbReference>
<evidence type="ECO:0000259" key="4">
    <source>
        <dbReference type="PROSITE" id="PS50280"/>
    </source>
</evidence>
<dbReference type="Gene3D" id="2.170.270.10">
    <property type="entry name" value="SET domain"/>
    <property type="match status" value="1"/>
</dbReference>
<feature type="repeat" description="TPR" evidence="3">
    <location>
        <begin position="196"/>
        <end position="229"/>
    </location>
</feature>
<dbReference type="SUPFAM" id="SSF48452">
    <property type="entry name" value="TPR-like"/>
    <property type="match status" value="1"/>
</dbReference>
<dbReference type="InterPro" id="IPR046341">
    <property type="entry name" value="SET_dom_sf"/>
</dbReference>
<dbReference type="AlphaFoldDB" id="A0A2J6RVV4"/>
<evidence type="ECO:0000256" key="3">
    <source>
        <dbReference type="PROSITE-ProRule" id="PRU00339"/>
    </source>
</evidence>
<keyword evidence="1" id="KW-0677">Repeat</keyword>
<dbReference type="Gene3D" id="1.25.40.10">
    <property type="entry name" value="Tetratricopeptide repeat domain"/>
    <property type="match status" value="1"/>
</dbReference>
<dbReference type="Pfam" id="PF07719">
    <property type="entry name" value="TPR_2"/>
    <property type="match status" value="1"/>
</dbReference>
<sequence length="659" mass="74080">MVDQFQISLVDLKVETHHRGCFLTAKTITPPYQSTEVVTIIEEENGNVAQLVLGFQDDSLSISGPILPVNSTVAIKEPYCKFTSKGDYVIRVDHPSDIAVLRGDDPAVVLIMQFVAEGKEVTAMQWKSAGDKAYLEKNYASAIECYTQAIDSSSPGNLAFKQDVHRKRAFANLTAKFFTAAKDDALASCSEDVIDEKAYYCAGRAAYELGDYTKSKEFFENASKLNPKDSRYKKELKRANSRIKEQEEGMYDFDSMIASVNEQNVHLDHADWTKNTMIKSTLTRGRGLFAARDIEAGELVLCEKALCLPNRYDGEEGSDLIMYNLNTTSKTQRPAQTALFLQLVQKLYNNPHLNKSFFDLDGGSYIRSGKEGSVVDGVPIVDTFLVEAIRLTNCFSCPRLSLELLKARLAETDTELSTGLWRRAAYLNHSCVPNCSRAFIGDMMVIRATCNIPSGTELVHQYSSPDEDFIARREFFQSHWGFECDCRLCATEIQSPEAMHQKRRELVAKIKVEVLKSPVNTRIPGATIKHIERLTKKLEDLHEASIYASLPRLFLVHPTVWLAEQYRSLRNPSKTLKYAFEVLRNFGFVHAVREGRLELDYEKGIVNSESFNALRYAAEAYLAVGKVELSSSCEAEARRMFAVLTGCNVGVEEVFAWLE</sequence>
<protein>
    <submittedName>
        <fullName evidence="5">SET domain-containing protein</fullName>
    </submittedName>
</protein>
<dbReference type="OrthoDB" id="438641at2759"/>
<dbReference type="InterPro" id="IPR011990">
    <property type="entry name" value="TPR-like_helical_dom_sf"/>
</dbReference>
<reference evidence="5 6" key="1">
    <citation type="submission" date="2016-04" db="EMBL/GenBank/DDBJ databases">
        <title>A degradative enzymes factory behind the ericoid mycorrhizal symbiosis.</title>
        <authorList>
            <consortium name="DOE Joint Genome Institute"/>
            <person name="Martino E."/>
            <person name="Morin E."/>
            <person name="Grelet G."/>
            <person name="Kuo A."/>
            <person name="Kohler A."/>
            <person name="Daghino S."/>
            <person name="Barry K."/>
            <person name="Choi C."/>
            <person name="Cichocki N."/>
            <person name="Clum A."/>
            <person name="Copeland A."/>
            <person name="Hainaut M."/>
            <person name="Haridas S."/>
            <person name="Labutti K."/>
            <person name="Lindquist E."/>
            <person name="Lipzen A."/>
            <person name="Khouja H.-R."/>
            <person name="Murat C."/>
            <person name="Ohm R."/>
            <person name="Olson A."/>
            <person name="Spatafora J."/>
            <person name="Veneault-Fourrey C."/>
            <person name="Henrissat B."/>
            <person name="Grigoriev I."/>
            <person name="Martin F."/>
            <person name="Perotto S."/>
        </authorList>
    </citation>
    <scope>NUCLEOTIDE SEQUENCE [LARGE SCALE GENOMIC DNA]</scope>
    <source>
        <strain evidence="5 6">F</strain>
    </source>
</reference>
<dbReference type="SMART" id="SM00317">
    <property type="entry name" value="SET"/>
    <property type="match status" value="1"/>
</dbReference>
<name>A0A2J6RVV4_HYAVF</name>
<dbReference type="InterPro" id="IPR019734">
    <property type="entry name" value="TPR_rpt"/>
</dbReference>
<organism evidence="5 6">
    <name type="scientific">Hyaloscypha variabilis (strain UAMH 11265 / GT02V1 / F)</name>
    <name type="common">Meliniomyces variabilis</name>
    <dbReference type="NCBI Taxonomy" id="1149755"/>
    <lineage>
        <taxon>Eukaryota</taxon>
        <taxon>Fungi</taxon>
        <taxon>Dikarya</taxon>
        <taxon>Ascomycota</taxon>
        <taxon>Pezizomycotina</taxon>
        <taxon>Leotiomycetes</taxon>
        <taxon>Helotiales</taxon>
        <taxon>Hyaloscyphaceae</taxon>
        <taxon>Hyaloscypha</taxon>
        <taxon>Hyaloscypha variabilis</taxon>
    </lineage>
</organism>
<dbReference type="STRING" id="1149755.A0A2J6RVV4"/>
<evidence type="ECO:0000313" key="6">
    <source>
        <dbReference type="Proteomes" id="UP000235786"/>
    </source>
</evidence>
<dbReference type="SMART" id="SM00028">
    <property type="entry name" value="TPR"/>
    <property type="match status" value="2"/>
</dbReference>
<accession>A0A2J6RVV4</accession>
<dbReference type="Proteomes" id="UP000235786">
    <property type="component" value="Unassembled WGS sequence"/>
</dbReference>
<keyword evidence="2 3" id="KW-0802">TPR repeat</keyword>
<evidence type="ECO:0000256" key="2">
    <source>
        <dbReference type="ARBA" id="ARBA00022803"/>
    </source>
</evidence>
<proteinExistence type="predicted"/>
<dbReference type="Pfam" id="PF00856">
    <property type="entry name" value="SET"/>
    <property type="match status" value="1"/>
</dbReference>
<keyword evidence="6" id="KW-1185">Reference proteome</keyword>
<evidence type="ECO:0000256" key="1">
    <source>
        <dbReference type="ARBA" id="ARBA00022737"/>
    </source>
</evidence>
<dbReference type="PANTHER" id="PTHR47643">
    <property type="entry name" value="TPR DOMAIN PROTEIN (AFU_ORTHOLOGUE AFUA_5G12710)"/>
    <property type="match status" value="1"/>
</dbReference>
<dbReference type="InterPro" id="IPR013105">
    <property type="entry name" value="TPR_2"/>
</dbReference>
<gene>
    <name evidence="5" type="ORF">L207DRAFT_486363</name>
</gene>
<dbReference type="PROSITE" id="PS50280">
    <property type="entry name" value="SET"/>
    <property type="match status" value="1"/>
</dbReference>
<dbReference type="EMBL" id="KZ613943">
    <property type="protein sequence ID" value="PMD42652.1"/>
    <property type="molecule type" value="Genomic_DNA"/>
</dbReference>
<dbReference type="PROSITE" id="PS50005">
    <property type="entry name" value="TPR"/>
    <property type="match status" value="1"/>
</dbReference>